<feature type="compositionally biased region" description="Polar residues" evidence="1">
    <location>
        <begin position="1"/>
        <end position="10"/>
    </location>
</feature>
<dbReference type="Proteomes" id="UP001465755">
    <property type="component" value="Unassembled WGS sequence"/>
</dbReference>
<gene>
    <name evidence="3" type="ORF">WJX73_001309</name>
</gene>
<dbReference type="InterPro" id="IPR044229">
    <property type="entry name" value="NOA1"/>
</dbReference>
<dbReference type="PANTHER" id="PTHR47569:SF2">
    <property type="entry name" value="NO-ASSOCIATED PROTEIN 1, CHLOROPLASTIC_MITOCHONDRIAL"/>
    <property type="match status" value="1"/>
</dbReference>
<comment type="caution">
    <text evidence="3">The sequence shown here is derived from an EMBL/GenBank/DDBJ whole genome shotgun (WGS) entry which is preliminary data.</text>
</comment>
<dbReference type="Pfam" id="PF01926">
    <property type="entry name" value="MMR_HSR1"/>
    <property type="match status" value="1"/>
</dbReference>
<protein>
    <recommendedName>
        <fullName evidence="2">G domain-containing protein</fullName>
    </recommendedName>
</protein>
<evidence type="ECO:0000259" key="2">
    <source>
        <dbReference type="Pfam" id="PF01926"/>
    </source>
</evidence>
<dbReference type="GO" id="GO:0005525">
    <property type="term" value="F:GTP binding"/>
    <property type="evidence" value="ECO:0007669"/>
    <property type="project" value="InterPro"/>
</dbReference>
<reference evidence="3 4" key="1">
    <citation type="journal article" date="2024" name="Nat. Commun.">
        <title>Phylogenomics reveals the evolutionary origins of lichenization in chlorophyte algae.</title>
        <authorList>
            <person name="Puginier C."/>
            <person name="Libourel C."/>
            <person name="Otte J."/>
            <person name="Skaloud P."/>
            <person name="Haon M."/>
            <person name="Grisel S."/>
            <person name="Petersen M."/>
            <person name="Berrin J.G."/>
            <person name="Delaux P.M."/>
            <person name="Dal Grande F."/>
            <person name="Keller J."/>
        </authorList>
    </citation>
    <scope>NUCLEOTIDE SEQUENCE [LARGE SCALE GENOMIC DNA]</scope>
    <source>
        <strain evidence="3 4">SAG 2036</strain>
    </source>
</reference>
<dbReference type="PANTHER" id="PTHR47569">
    <property type="entry name" value="NO-ASSOCIATED PROTEIN 1, CHLOROPLASTIC/MITOCHONDRIAL"/>
    <property type="match status" value="1"/>
</dbReference>
<evidence type="ECO:0000313" key="4">
    <source>
        <dbReference type="Proteomes" id="UP001465755"/>
    </source>
</evidence>
<name>A0AAW1PU22_9CHLO</name>
<dbReference type="Gene3D" id="3.40.50.300">
    <property type="entry name" value="P-loop containing nucleotide triphosphate hydrolases"/>
    <property type="match status" value="1"/>
</dbReference>
<accession>A0AAW1PU22</accession>
<sequence length="453" mass="49077">MLNNAINTGRSPKHHACTRSVNSNASRTLRTRLRRHRHKLASTLVVANAAAQAQDAPHSSEMQWCCYGCGAPLQRQEPGAAGYVTEELFELKKHHRQLRQLLCGRCQDLSNGAMVPGSFMTRVRDLVGKNPVCVIGTKADLLPKGSNLRAVADWLRDAAVAKRLNTFAVCLVSNRTRAGVTEAASAVLRERRGRDVYIMGAANVGKSAFIRALLQEMSTITSPSFDAVAASSSKRLPVESAMPGTTLGIIKIKAFGTGSGVYDTPGVHYHHRLTHMLSPTEIKALHPWRKLRPYIAPTPLDLATPDLWAGDDSPDDSSLRQGSPRKPSGTYFWGALVRVDILEAPSETQLVFYGPSSLKVSAEPLRRPVTEDDGLLFGLDSVAARGGLVLAKKVNVAASGQTGPIADIAISGLAGWVSIFAPEQRGRIEMRIWLPRGIEVYVRPPVPVGLETH</sequence>
<dbReference type="CDD" id="cd01855">
    <property type="entry name" value="YqeH"/>
    <property type="match status" value="1"/>
</dbReference>
<dbReference type="EMBL" id="JALJOQ010000005">
    <property type="protein sequence ID" value="KAK9813340.1"/>
    <property type="molecule type" value="Genomic_DNA"/>
</dbReference>
<feature type="domain" description="G" evidence="2">
    <location>
        <begin position="196"/>
        <end position="268"/>
    </location>
</feature>
<feature type="region of interest" description="Disordered" evidence="1">
    <location>
        <begin position="1"/>
        <end position="26"/>
    </location>
</feature>
<evidence type="ECO:0000313" key="3">
    <source>
        <dbReference type="EMBL" id="KAK9813340.1"/>
    </source>
</evidence>
<dbReference type="SUPFAM" id="SSF52540">
    <property type="entry name" value="P-loop containing nucleoside triphosphate hydrolases"/>
    <property type="match status" value="1"/>
</dbReference>
<dbReference type="InterPro" id="IPR027417">
    <property type="entry name" value="P-loop_NTPase"/>
</dbReference>
<organism evidence="3 4">
    <name type="scientific">Symbiochloris irregularis</name>
    <dbReference type="NCBI Taxonomy" id="706552"/>
    <lineage>
        <taxon>Eukaryota</taxon>
        <taxon>Viridiplantae</taxon>
        <taxon>Chlorophyta</taxon>
        <taxon>core chlorophytes</taxon>
        <taxon>Trebouxiophyceae</taxon>
        <taxon>Trebouxiales</taxon>
        <taxon>Trebouxiaceae</taxon>
        <taxon>Symbiochloris</taxon>
    </lineage>
</organism>
<proteinExistence type="predicted"/>
<evidence type="ECO:0000256" key="1">
    <source>
        <dbReference type="SAM" id="MobiDB-lite"/>
    </source>
</evidence>
<keyword evidence="4" id="KW-1185">Reference proteome</keyword>
<dbReference type="GO" id="GO:0003924">
    <property type="term" value="F:GTPase activity"/>
    <property type="evidence" value="ECO:0007669"/>
    <property type="project" value="InterPro"/>
</dbReference>
<dbReference type="InterPro" id="IPR006073">
    <property type="entry name" value="GTP-bd"/>
</dbReference>
<feature type="region of interest" description="Disordered" evidence="1">
    <location>
        <begin position="306"/>
        <end position="325"/>
    </location>
</feature>
<dbReference type="AlphaFoldDB" id="A0AAW1PU22"/>